<evidence type="ECO:0000313" key="2">
    <source>
        <dbReference type="EMBL" id="SPD72648.1"/>
    </source>
</evidence>
<proteinExistence type="predicted"/>
<evidence type="ECO:0000259" key="1">
    <source>
        <dbReference type="SMART" id="SM00790"/>
    </source>
</evidence>
<reference evidence="2" key="1">
    <citation type="submission" date="2018-01" db="EMBL/GenBank/DDBJ databases">
        <authorList>
            <person name="Regsiter A."/>
            <person name="William W."/>
        </authorList>
    </citation>
    <scope>NUCLEOTIDE SEQUENCE</scope>
    <source>
        <strain evidence="2">TRIP AH-1</strain>
    </source>
</reference>
<dbReference type="InterPro" id="IPR051919">
    <property type="entry name" value="W-dependent_AOR"/>
</dbReference>
<dbReference type="Pfam" id="PF02730">
    <property type="entry name" value="AFOR_N"/>
    <property type="match status" value="1"/>
</dbReference>
<dbReference type="SUPFAM" id="SSF56228">
    <property type="entry name" value="Aldehyde ferredoxin oxidoreductase, N-terminal domain"/>
    <property type="match status" value="1"/>
</dbReference>
<sequence>MGDWTQRVLRIDLSNRRYQKENLDVNTLKMFLGGQGVATKILMDEVDPKVVPLSPENKMIFSTGPLTGTEAPLGSRYMVSTKSPLTGLLGFGNSGGFFGPTMRKAGYDHIIFEGKSDTPVYLVITDKDIEFRNAGHLWGKDTHETEAIIKKGGIAHLCG</sequence>
<dbReference type="InterPro" id="IPR036503">
    <property type="entry name" value="Ald_Fedxn_OxRdtase_N_sf"/>
</dbReference>
<dbReference type="AlphaFoldDB" id="A0A445MT55"/>
<keyword evidence="2" id="KW-0560">Oxidoreductase</keyword>
<dbReference type="GO" id="GO:0051536">
    <property type="term" value="F:iron-sulfur cluster binding"/>
    <property type="evidence" value="ECO:0007669"/>
    <property type="project" value="InterPro"/>
</dbReference>
<accession>A0A445MT55</accession>
<gene>
    <name evidence="2" type="ORF">PITCH_A1450001</name>
</gene>
<organism evidence="2">
    <name type="scientific">uncultured Desulfobacterium sp</name>
    <dbReference type="NCBI Taxonomy" id="201089"/>
    <lineage>
        <taxon>Bacteria</taxon>
        <taxon>Pseudomonadati</taxon>
        <taxon>Thermodesulfobacteriota</taxon>
        <taxon>Desulfobacteria</taxon>
        <taxon>Desulfobacterales</taxon>
        <taxon>Desulfobacteriaceae</taxon>
        <taxon>Desulfobacterium</taxon>
        <taxon>environmental samples</taxon>
    </lineage>
</organism>
<dbReference type="EC" id="1.2.7.5" evidence="2"/>
<dbReference type="SMART" id="SM00790">
    <property type="entry name" value="AFOR_N"/>
    <property type="match status" value="1"/>
</dbReference>
<dbReference type="GO" id="GO:0033726">
    <property type="term" value="F:aldehyde ferredoxin oxidoreductase activity"/>
    <property type="evidence" value="ECO:0007669"/>
    <property type="project" value="UniProtKB-EC"/>
</dbReference>
<feature type="domain" description="Aldehyde ferredoxin oxidoreductase N-terminal" evidence="1">
    <location>
        <begin position="4"/>
        <end position="159"/>
    </location>
</feature>
<dbReference type="PANTHER" id="PTHR30038">
    <property type="entry name" value="ALDEHYDE FERREDOXIN OXIDOREDUCTASE"/>
    <property type="match status" value="1"/>
</dbReference>
<protein>
    <submittedName>
        <fullName evidence="2">Tungsten-containing aldehyde ferredoxin oxidoreductase</fullName>
        <ecNumber evidence="2">1.2.7.5</ecNumber>
    </submittedName>
</protein>
<name>A0A445MT55_9BACT</name>
<dbReference type="PANTHER" id="PTHR30038:SF0">
    <property type="entry name" value="TUNGSTEN-CONTAINING ALDEHYDE FERREDOXIN OXIDOREDUCTASE"/>
    <property type="match status" value="1"/>
</dbReference>
<dbReference type="EMBL" id="OJIN01000052">
    <property type="protein sequence ID" value="SPD72648.1"/>
    <property type="molecule type" value="Genomic_DNA"/>
</dbReference>
<dbReference type="InterPro" id="IPR013983">
    <property type="entry name" value="Ald_Fedxn_OxRdtase_N"/>
</dbReference>
<dbReference type="Gene3D" id="3.60.9.10">
    <property type="entry name" value="Aldehyde ferredoxin oxidoreductase, N-terminal domain"/>
    <property type="match status" value="1"/>
</dbReference>